<feature type="transmembrane region" description="Helical" evidence="10">
    <location>
        <begin position="516"/>
        <end position="535"/>
    </location>
</feature>
<keyword evidence="7 10" id="KW-0472">Membrane</keyword>
<keyword evidence="6 10" id="KW-1133">Transmembrane helix</keyword>
<evidence type="ECO:0000256" key="8">
    <source>
        <dbReference type="ARBA" id="ARBA00044793"/>
    </source>
</evidence>
<dbReference type="PANTHER" id="PTHR13117">
    <property type="entry name" value="ENDOPLASMIC RETICULUM MULTISPAN TRANSMEMBRANE PROTEIN-RELATED"/>
    <property type="match status" value="1"/>
</dbReference>
<feature type="transmembrane region" description="Helical" evidence="10">
    <location>
        <begin position="444"/>
        <end position="466"/>
    </location>
</feature>
<proteinExistence type="inferred from homology"/>
<evidence type="ECO:0000256" key="7">
    <source>
        <dbReference type="ARBA" id="ARBA00023136"/>
    </source>
</evidence>
<keyword evidence="4 10" id="KW-0812">Transmembrane</keyword>
<feature type="transmembrane region" description="Helical" evidence="10">
    <location>
        <begin position="176"/>
        <end position="195"/>
    </location>
</feature>
<evidence type="ECO:0000256" key="1">
    <source>
        <dbReference type="ARBA" id="ARBA00004477"/>
    </source>
</evidence>
<evidence type="ECO:0000256" key="3">
    <source>
        <dbReference type="ARBA" id="ARBA00010288"/>
    </source>
</evidence>
<comment type="function">
    <text evidence="9 10">Intramembrane glycolipid transporter that operates in the biosynthetic pathway of dolichol-linked oligosaccharides, the glycan precursors employed in protein asparagine (N)-glycosylation. The sequential addition of sugars to dolichol pyrophosphate produces dolichol-linked oligosaccharides containing fourteen sugars, including two GlcNAcs, nine mannoses and three glucoses. Once assembled, the oligosaccharide is transferred from the lipid to nascent proteins by oligosaccharyltransferases. The assembly of dolichol-linked oligosaccharides begins on the cytosolic side of the endoplasmic reticulum membrane and finishes in its lumen. RFT1 could mediate the translocation of the cytosolically oriented intermediate DolPP-GlcNAc2Man5, produced by ALG11, into the ER lumen where dolichol-linked oligosaccharides assembly continues. However, the intramembrane lipid transporter activity could not be confirmed in vitro.</text>
</comment>
<dbReference type="Pfam" id="PF04506">
    <property type="entry name" value="Rft-1"/>
    <property type="match status" value="1"/>
</dbReference>
<feature type="transmembrane region" description="Helical" evidence="10">
    <location>
        <begin position="420"/>
        <end position="438"/>
    </location>
</feature>
<dbReference type="PANTHER" id="PTHR13117:SF5">
    <property type="entry name" value="PROTEIN RFT1 HOMOLOG"/>
    <property type="match status" value="1"/>
</dbReference>
<sequence>MDTKEKKRDSITTATPVTTGPAENENLLAATAKGASYLILLQFLSRMLTFSLNQIVLRYVSKATFGIASVNLELLSSTILFISREGFRSALIRSSKNQQSIINLAYIPTLFGLVTTLITCAYYLSTITEEQSTEFPYYPLAVILYGAASFLELAVEPLFVLALNQLYFQLRVTVEGVAVILRCLITFGLTLYFAGNEKLSILAFAIAQFIFGLTMMLGYLGFFLYKEKSIQKLLPHKITDDEKKRSYWFDKTLLNLGITMTKQSFLKHVLTEGDKMLISVLSSMQDRGVYAFVVNYGSLIVRILFQPLEETGRTFFSKLLLSSDEKIDERKQRSNEQTAANVLLILIKFHVLLGLIFICFATNYTSTLIDLLVGKEWSIGEGDAPGVLSMYCIYIPFMGINGITEGFVQAVANKNDLTRLSYFMILFSVCFMTSGYVFMHLLELGAVGLILANMVNLGIRISYSWYYICKYFGKHVTLSVRQWSPHVATLSSFVLAWFVTHWSKNNIGWYTLKQKVLHIAVGGITFILVFIILIWKEKALITDVKRLKTHKYE</sequence>
<comment type="pathway">
    <text evidence="2">Protein modification; protein glycosylation.</text>
</comment>
<feature type="transmembrane region" description="Helical" evidence="10">
    <location>
        <begin position="384"/>
        <end position="408"/>
    </location>
</feature>
<dbReference type="InterPro" id="IPR007594">
    <property type="entry name" value="RFT1"/>
</dbReference>
<comment type="caution">
    <text evidence="11">The sequence shown here is derived from an EMBL/GenBank/DDBJ whole genome shotgun (WGS) entry which is preliminary data.</text>
</comment>
<gene>
    <name evidence="11" type="ORF">INT46_011425</name>
</gene>
<dbReference type="EMBL" id="JAEPRC010000055">
    <property type="protein sequence ID" value="KAG2212098.1"/>
    <property type="molecule type" value="Genomic_DNA"/>
</dbReference>
<evidence type="ECO:0000256" key="10">
    <source>
        <dbReference type="RuleBase" id="RU365067"/>
    </source>
</evidence>
<evidence type="ECO:0000256" key="9">
    <source>
        <dbReference type="ARBA" id="ARBA00045912"/>
    </source>
</evidence>
<comment type="similarity">
    <text evidence="3 10">Belongs to the RFT1 family.</text>
</comment>
<feature type="transmembrane region" description="Helical" evidence="10">
    <location>
        <begin position="201"/>
        <end position="225"/>
    </location>
</feature>
<evidence type="ECO:0000256" key="5">
    <source>
        <dbReference type="ARBA" id="ARBA00022824"/>
    </source>
</evidence>
<keyword evidence="12" id="KW-1185">Reference proteome</keyword>
<dbReference type="GO" id="GO:0006488">
    <property type="term" value="P:dolichol-linked oligosaccharide biosynthetic process"/>
    <property type="evidence" value="ECO:0007669"/>
    <property type="project" value="InterPro"/>
</dbReference>
<keyword evidence="10" id="KW-0813">Transport</keyword>
<keyword evidence="5 10" id="KW-0256">Endoplasmic reticulum</keyword>
<evidence type="ECO:0000313" key="12">
    <source>
        <dbReference type="Proteomes" id="UP000650833"/>
    </source>
</evidence>
<comment type="subcellular location">
    <subcellularLocation>
        <location evidence="1 10">Endoplasmic reticulum membrane</location>
        <topology evidence="1 10">Multi-pass membrane protein</topology>
    </subcellularLocation>
</comment>
<feature type="transmembrane region" description="Helical" evidence="10">
    <location>
        <begin position="104"/>
        <end position="125"/>
    </location>
</feature>
<evidence type="ECO:0000256" key="4">
    <source>
        <dbReference type="ARBA" id="ARBA00022692"/>
    </source>
</evidence>
<feature type="transmembrane region" description="Helical" evidence="10">
    <location>
        <begin position="487"/>
        <end position="504"/>
    </location>
</feature>
<dbReference type="OrthoDB" id="9979195at2759"/>
<dbReference type="GO" id="GO:0034203">
    <property type="term" value="P:glycolipid translocation"/>
    <property type="evidence" value="ECO:0007669"/>
    <property type="project" value="TreeGrafter"/>
</dbReference>
<feature type="transmembrane region" description="Helical" evidence="10">
    <location>
        <begin position="137"/>
        <end position="164"/>
    </location>
</feature>
<protein>
    <recommendedName>
        <fullName evidence="8 10">Man(5)GlcNAc(2)-PP-dolichol translocation protein RFT1</fullName>
    </recommendedName>
</protein>
<organism evidence="11 12">
    <name type="scientific">Mucor plumbeus</name>
    <dbReference type="NCBI Taxonomy" id="97098"/>
    <lineage>
        <taxon>Eukaryota</taxon>
        <taxon>Fungi</taxon>
        <taxon>Fungi incertae sedis</taxon>
        <taxon>Mucoromycota</taxon>
        <taxon>Mucoromycotina</taxon>
        <taxon>Mucoromycetes</taxon>
        <taxon>Mucorales</taxon>
        <taxon>Mucorineae</taxon>
        <taxon>Mucoraceae</taxon>
        <taxon>Mucor</taxon>
    </lineage>
</organism>
<reference evidence="11" key="1">
    <citation type="submission" date="2020-12" db="EMBL/GenBank/DDBJ databases">
        <title>Metabolic potential, ecology and presence of endohyphal bacteria is reflected in genomic diversity of Mucoromycotina.</title>
        <authorList>
            <person name="Muszewska A."/>
            <person name="Okrasinska A."/>
            <person name="Steczkiewicz K."/>
            <person name="Drgas O."/>
            <person name="Orlowska M."/>
            <person name="Perlinska-Lenart U."/>
            <person name="Aleksandrzak-Piekarczyk T."/>
            <person name="Szatraj K."/>
            <person name="Zielenkiewicz U."/>
            <person name="Pilsyk S."/>
            <person name="Malc E."/>
            <person name="Mieczkowski P."/>
            <person name="Kruszewska J.S."/>
            <person name="Biernat P."/>
            <person name="Pawlowska J."/>
        </authorList>
    </citation>
    <scope>NUCLEOTIDE SEQUENCE</scope>
    <source>
        <strain evidence="11">CBS 226.32</strain>
    </source>
</reference>
<evidence type="ECO:0000256" key="2">
    <source>
        <dbReference type="ARBA" id="ARBA00004922"/>
    </source>
</evidence>
<accession>A0A8H7RLZ8</accession>
<name>A0A8H7RLZ8_9FUNG</name>
<dbReference type="Proteomes" id="UP000650833">
    <property type="component" value="Unassembled WGS sequence"/>
</dbReference>
<feature type="transmembrane region" description="Helical" evidence="10">
    <location>
        <begin position="340"/>
        <end position="364"/>
    </location>
</feature>
<evidence type="ECO:0000313" key="11">
    <source>
        <dbReference type="EMBL" id="KAG2212098.1"/>
    </source>
</evidence>
<dbReference type="AlphaFoldDB" id="A0A8H7RLZ8"/>
<evidence type="ECO:0000256" key="6">
    <source>
        <dbReference type="ARBA" id="ARBA00022989"/>
    </source>
</evidence>
<dbReference type="GO" id="GO:0005789">
    <property type="term" value="C:endoplasmic reticulum membrane"/>
    <property type="evidence" value="ECO:0007669"/>
    <property type="project" value="UniProtKB-SubCell"/>
</dbReference>